<dbReference type="AlphaFoldDB" id="A0A1G2PX44"/>
<dbReference type="GO" id="GO:0016020">
    <property type="term" value="C:membrane"/>
    <property type="evidence" value="ECO:0007669"/>
    <property type="project" value="UniProtKB-SubCell"/>
</dbReference>
<dbReference type="Proteomes" id="UP000176951">
    <property type="component" value="Unassembled WGS sequence"/>
</dbReference>
<name>A0A1G2PX44_9BACT</name>
<feature type="transmembrane region" description="Helical" evidence="7">
    <location>
        <begin position="275"/>
        <end position="294"/>
    </location>
</feature>
<evidence type="ECO:0000256" key="7">
    <source>
        <dbReference type="SAM" id="Phobius"/>
    </source>
</evidence>
<comment type="subcellular location">
    <subcellularLocation>
        <location evidence="2">Membrane</location>
        <topology evidence="2">Multi-pass membrane protein</topology>
    </subcellularLocation>
</comment>
<dbReference type="GO" id="GO:0006508">
    <property type="term" value="P:proteolysis"/>
    <property type="evidence" value="ECO:0007669"/>
    <property type="project" value="InterPro"/>
</dbReference>
<evidence type="ECO:0000259" key="8">
    <source>
        <dbReference type="Pfam" id="PF02163"/>
    </source>
</evidence>
<keyword evidence="5 7" id="KW-1133">Transmembrane helix</keyword>
<keyword evidence="6 7" id="KW-0472">Membrane</keyword>
<proteinExistence type="inferred from homology"/>
<evidence type="ECO:0000313" key="9">
    <source>
        <dbReference type="EMBL" id="OHA52339.1"/>
    </source>
</evidence>
<organism evidence="9 10">
    <name type="scientific">Candidatus Terrybacteria bacterium RIFCSPLOWO2_01_FULL_40_23</name>
    <dbReference type="NCBI Taxonomy" id="1802366"/>
    <lineage>
        <taxon>Bacteria</taxon>
        <taxon>Candidatus Terryibacteriota</taxon>
    </lineage>
</organism>
<feature type="transmembrane region" description="Helical" evidence="7">
    <location>
        <begin position="212"/>
        <end position="238"/>
    </location>
</feature>
<evidence type="ECO:0000256" key="4">
    <source>
        <dbReference type="ARBA" id="ARBA00022692"/>
    </source>
</evidence>
<sequence>MKKWFVLFFVIIFIVLFPYQSLFLIFFFLALAGHEVAGHAGFMRRYKIKIAEISLGISRQTLRLRKPGNPFKIIRPAGSMHVMGKTFDIPLLTIQPIPIGANTEPTQNGKRAMASLPLYQKLQIYGAGIYINILLAILCYLALWMIPLFYALTNHVTPDQEVVGNILKSLALLIIFVVFRYFLSMAAPIVLGVVTFLLLVPTLAVPEGKEMITGPVGMITIGMQATSLINVLVIGFALNIGLAMGNSLPLAITDGGVMLKMILKRIGVKAKWRRALNKICFVMLLILVFFPLAMDIKRLLPV</sequence>
<feature type="transmembrane region" description="Helical" evidence="7">
    <location>
        <begin position="6"/>
        <end position="33"/>
    </location>
</feature>
<reference evidence="9 10" key="1">
    <citation type="journal article" date="2016" name="Nat. Commun.">
        <title>Thousands of microbial genomes shed light on interconnected biogeochemical processes in an aquifer system.</title>
        <authorList>
            <person name="Anantharaman K."/>
            <person name="Brown C.T."/>
            <person name="Hug L.A."/>
            <person name="Sharon I."/>
            <person name="Castelle C.J."/>
            <person name="Probst A.J."/>
            <person name="Thomas B.C."/>
            <person name="Singh A."/>
            <person name="Wilkins M.J."/>
            <person name="Karaoz U."/>
            <person name="Brodie E.L."/>
            <person name="Williams K.H."/>
            <person name="Hubbard S.S."/>
            <person name="Banfield J.F."/>
        </authorList>
    </citation>
    <scope>NUCLEOTIDE SEQUENCE [LARGE SCALE GENOMIC DNA]</scope>
</reference>
<dbReference type="InterPro" id="IPR008915">
    <property type="entry name" value="Peptidase_M50"/>
</dbReference>
<dbReference type="EMBL" id="MHSW01000010">
    <property type="protein sequence ID" value="OHA52339.1"/>
    <property type="molecule type" value="Genomic_DNA"/>
</dbReference>
<comment type="caution">
    <text evidence="9">The sequence shown here is derived from an EMBL/GenBank/DDBJ whole genome shotgun (WGS) entry which is preliminary data.</text>
</comment>
<feature type="domain" description="Peptidase M50" evidence="8">
    <location>
        <begin position="23"/>
        <end position="287"/>
    </location>
</feature>
<accession>A0A1G2PX44</accession>
<evidence type="ECO:0000256" key="5">
    <source>
        <dbReference type="ARBA" id="ARBA00022989"/>
    </source>
</evidence>
<gene>
    <name evidence="9" type="ORF">A3A97_01435</name>
</gene>
<evidence type="ECO:0000256" key="6">
    <source>
        <dbReference type="ARBA" id="ARBA00023136"/>
    </source>
</evidence>
<evidence type="ECO:0000313" key="10">
    <source>
        <dbReference type="Proteomes" id="UP000176951"/>
    </source>
</evidence>
<comment type="cofactor">
    <cofactor evidence="1">
        <name>Zn(2+)</name>
        <dbReference type="ChEBI" id="CHEBI:29105"/>
    </cofactor>
</comment>
<comment type="similarity">
    <text evidence="3">Belongs to the peptidase M50B family.</text>
</comment>
<evidence type="ECO:0000256" key="1">
    <source>
        <dbReference type="ARBA" id="ARBA00001947"/>
    </source>
</evidence>
<dbReference type="Pfam" id="PF02163">
    <property type="entry name" value="Peptidase_M50"/>
    <property type="match status" value="1"/>
</dbReference>
<evidence type="ECO:0000256" key="3">
    <source>
        <dbReference type="ARBA" id="ARBA00007931"/>
    </source>
</evidence>
<keyword evidence="4 7" id="KW-0812">Transmembrane</keyword>
<feature type="transmembrane region" description="Helical" evidence="7">
    <location>
        <begin position="129"/>
        <end position="150"/>
    </location>
</feature>
<protein>
    <recommendedName>
        <fullName evidence="8">Peptidase M50 domain-containing protein</fullName>
    </recommendedName>
</protein>
<feature type="transmembrane region" description="Helical" evidence="7">
    <location>
        <begin position="170"/>
        <end position="200"/>
    </location>
</feature>
<evidence type="ECO:0000256" key="2">
    <source>
        <dbReference type="ARBA" id="ARBA00004141"/>
    </source>
</evidence>